<evidence type="ECO:0000256" key="4">
    <source>
        <dbReference type="ARBA" id="ARBA00022842"/>
    </source>
</evidence>
<dbReference type="Proteomes" id="UP000284842">
    <property type="component" value="Unassembled WGS sequence"/>
</dbReference>
<keyword evidence="4 6" id="KW-0460">Magnesium</keyword>
<accession>A0A409VAV2</accession>
<dbReference type="Gene3D" id="1.10.600.10">
    <property type="entry name" value="Farnesyl Diphosphate Synthase"/>
    <property type="match status" value="1"/>
</dbReference>
<dbReference type="STRING" id="181874.A0A409VAV2"/>
<keyword evidence="5 6" id="KW-0456">Lyase</keyword>
<organism evidence="7 8">
    <name type="scientific">Panaeolus cyanescens</name>
    <dbReference type="NCBI Taxonomy" id="181874"/>
    <lineage>
        <taxon>Eukaryota</taxon>
        <taxon>Fungi</taxon>
        <taxon>Dikarya</taxon>
        <taxon>Basidiomycota</taxon>
        <taxon>Agaricomycotina</taxon>
        <taxon>Agaricomycetes</taxon>
        <taxon>Agaricomycetidae</taxon>
        <taxon>Agaricales</taxon>
        <taxon>Agaricineae</taxon>
        <taxon>Galeropsidaceae</taxon>
        <taxon>Panaeolus</taxon>
    </lineage>
</organism>
<name>A0A409VAV2_9AGAR</name>
<comment type="similarity">
    <text evidence="2 6">Belongs to the terpene synthase family.</text>
</comment>
<reference evidence="7 8" key="1">
    <citation type="journal article" date="2018" name="Evol. Lett.">
        <title>Horizontal gene cluster transfer increased hallucinogenic mushroom diversity.</title>
        <authorList>
            <person name="Reynolds H.T."/>
            <person name="Vijayakumar V."/>
            <person name="Gluck-Thaler E."/>
            <person name="Korotkin H.B."/>
            <person name="Matheny P.B."/>
            <person name="Slot J.C."/>
        </authorList>
    </citation>
    <scope>NUCLEOTIDE SEQUENCE [LARGE SCALE GENOMIC DNA]</scope>
    <source>
        <strain evidence="7 8">2629</strain>
    </source>
</reference>
<comment type="cofactor">
    <cofactor evidence="1 6">
        <name>Mg(2+)</name>
        <dbReference type="ChEBI" id="CHEBI:18420"/>
    </cofactor>
</comment>
<dbReference type="GO" id="GO:0008299">
    <property type="term" value="P:isoprenoid biosynthetic process"/>
    <property type="evidence" value="ECO:0007669"/>
    <property type="project" value="UniProtKB-ARBA"/>
</dbReference>
<comment type="caution">
    <text evidence="7">The sequence shown here is derived from an EMBL/GenBank/DDBJ whole genome shotgun (WGS) entry which is preliminary data.</text>
</comment>
<evidence type="ECO:0000313" key="8">
    <source>
        <dbReference type="Proteomes" id="UP000284842"/>
    </source>
</evidence>
<evidence type="ECO:0000256" key="1">
    <source>
        <dbReference type="ARBA" id="ARBA00001946"/>
    </source>
</evidence>
<evidence type="ECO:0000256" key="3">
    <source>
        <dbReference type="ARBA" id="ARBA00022723"/>
    </source>
</evidence>
<dbReference type="EMBL" id="NHTK01006099">
    <property type="protein sequence ID" value="PPQ64032.1"/>
    <property type="molecule type" value="Genomic_DNA"/>
</dbReference>
<dbReference type="InParanoid" id="A0A409VAV2"/>
<sequence>MLFSTQYTIPDLLSTWPWQRVINADLENVRGDSVKWIESLGLFEPRQLAKFKRCDFDLLGALIGRLDSKDHLRILCDLMNFYFAFDEYTDVTDEQTARVITGDVMNILRGQKVPERDHIMNGPLNKMTEEFIQRTKSVIGTDPAGMDQFIKDFEDYTQSVIIEADERNKKHVRGVDDYFMLRRDTCGAKPTFSFLGLGLGLPKEVFEDERMKSLIDSAADLIAMVNDLHSYGLERSRGLDNHNVVTAIMKEHNLDIQGAFYWLSGYASRTIARFLSDKAKLPSYGPKVDAAVNLFVDRMARCVRGYDQWSYETDRYYGKDGGIKVQKTRKVTLKGEAFGMGIKVGYVTKKQLRITSMVS</sequence>
<dbReference type="InterPro" id="IPR008949">
    <property type="entry name" value="Isoprenoid_synthase_dom_sf"/>
</dbReference>
<gene>
    <name evidence="7" type="ORF">CVT24_008845</name>
</gene>
<protein>
    <recommendedName>
        <fullName evidence="6">Terpene synthase</fullName>
        <ecNumber evidence="6">4.2.3.-</ecNumber>
    </recommendedName>
</protein>
<dbReference type="SUPFAM" id="SSF48576">
    <property type="entry name" value="Terpenoid synthases"/>
    <property type="match status" value="1"/>
</dbReference>
<dbReference type="PANTHER" id="PTHR35201:SF4">
    <property type="entry name" value="BETA-PINACENE SYNTHASE-RELATED"/>
    <property type="match status" value="1"/>
</dbReference>
<evidence type="ECO:0000313" key="7">
    <source>
        <dbReference type="EMBL" id="PPQ64032.1"/>
    </source>
</evidence>
<evidence type="ECO:0000256" key="5">
    <source>
        <dbReference type="ARBA" id="ARBA00023239"/>
    </source>
</evidence>
<dbReference type="OrthoDB" id="6486656at2759"/>
<dbReference type="Pfam" id="PF19086">
    <property type="entry name" value="Terpene_syn_C_2"/>
    <property type="match status" value="1"/>
</dbReference>
<dbReference type="AlphaFoldDB" id="A0A409VAV2"/>
<keyword evidence="3 6" id="KW-0479">Metal-binding</keyword>
<evidence type="ECO:0000256" key="2">
    <source>
        <dbReference type="ARBA" id="ARBA00006333"/>
    </source>
</evidence>
<dbReference type="GO" id="GO:0046872">
    <property type="term" value="F:metal ion binding"/>
    <property type="evidence" value="ECO:0007669"/>
    <property type="project" value="UniProtKB-KW"/>
</dbReference>
<proteinExistence type="inferred from homology"/>
<dbReference type="InterPro" id="IPR034686">
    <property type="entry name" value="Terpene_cyclase-like_2"/>
</dbReference>
<dbReference type="EC" id="4.2.3.-" evidence="6"/>
<evidence type="ECO:0000256" key="6">
    <source>
        <dbReference type="RuleBase" id="RU366034"/>
    </source>
</evidence>
<dbReference type="SFLD" id="SFLDS00005">
    <property type="entry name" value="Isoprenoid_Synthase_Type_I"/>
    <property type="match status" value="1"/>
</dbReference>
<keyword evidence="8" id="KW-1185">Reference proteome</keyword>
<dbReference type="GO" id="GO:0010333">
    <property type="term" value="F:terpene synthase activity"/>
    <property type="evidence" value="ECO:0007669"/>
    <property type="project" value="InterPro"/>
</dbReference>
<dbReference type="SFLD" id="SFLDG01020">
    <property type="entry name" value="Terpene_Cyclase_Like_2"/>
    <property type="match status" value="1"/>
</dbReference>
<dbReference type="PANTHER" id="PTHR35201">
    <property type="entry name" value="TERPENE SYNTHASE"/>
    <property type="match status" value="1"/>
</dbReference>